<organism evidence="1 2">
    <name type="scientific">Fischerella thermalis CCMEE 5330</name>
    <dbReference type="NCBI Taxonomy" id="2019670"/>
    <lineage>
        <taxon>Bacteria</taxon>
        <taxon>Bacillati</taxon>
        <taxon>Cyanobacteriota</taxon>
        <taxon>Cyanophyceae</taxon>
        <taxon>Nostocales</taxon>
        <taxon>Hapalosiphonaceae</taxon>
        <taxon>Fischerella</taxon>
    </lineage>
</organism>
<reference evidence="1 2" key="1">
    <citation type="submission" date="2017-07" db="EMBL/GenBank/DDBJ databases">
        <title>Genomes of Fischerella (Mastigocladus) sp. strains.</title>
        <authorList>
            <person name="Miller S.R."/>
        </authorList>
    </citation>
    <scope>NUCLEOTIDE SEQUENCE [LARGE SCALE GENOMIC DNA]</scope>
    <source>
        <strain evidence="1 2">CCMEE 5330</strain>
    </source>
</reference>
<dbReference type="GO" id="GO:0019700">
    <property type="term" value="P:organic phosphonate catabolic process"/>
    <property type="evidence" value="ECO:0007669"/>
    <property type="project" value="InterPro"/>
</dbReference>
<comment type="caution">
    <text evidence="1">The sequence shown here is derived from an EMBL/GenBank/DDBJ whole genome shotgun (WGS) entry which is preliminary data.</text>
</comment>
<keyword evidence="1" id="KW-0456">Lyase</keyword>
<protein>
    <submittedName>
        <fullName evidence="1">Carbon-phosphorus lyase complex subunit PhnJ</fullName>
    </submittedName>
</protein>
<dbReference type="SMR" id="A0A2N6MNT6"/>
<dbReference type="SFLD" id="SFLDS00033">
    <property type="entry name" value="Radical_SAM_Phosphonate_Metabo"/>
    <property type="match status" value="1"/>
</dbReference>
<dbReference type="Pfam" id="PF06007">
    <property type="entry name" value="PhnJ"/>
    <property type="match status" value="1"/>
</dbReference>
<evidence type="ECO:0000313" key="1">
    <source>
        <dbReference type="EMBL" id="PMB48410.1"/>
    </source>
</evidence>
<name>A0A2N6MNT6_9CYAN</name>
<accession>A0A2N6MNT6</accession>
<dbReference type="GO" id="GO:0016829">
    <property type="term" value="F:lyase activity"/>
    <property type="evidence" value="ECO:0007669"/>
    <property type="project" value="UniProtKB-KW"/>
</dbReference>
<dbReference type="Proteomes" id="UP000234966">
    <property type="component" value="Unassembled WGS sequence"/>
</dbReference>
<gene>
    <name evidence="1" type="ORF">CEN41_01410</name>
</gene>
<sequence>MTQTLETLAPPAGTYSYAFLDAFAKRELRRRTLKAIAIPGYQVPYASRELPIARGWGTGGLQISLALVGPESVVKVIDQGADDSVNAANLRRFITRMSGASTTTDALEATILQSRHRIPEEILREYQTLVLQVPDPEPLRAVESDSSVAHEMHADANYGQMWLVLYEQLVRFKQYVQGASYPALVNGRYMISPSPIPRWDNPKLHQAAHLTILSAGREKRVYAVPPYTEVRSLEFDDVPFMVEDQRGWVCLRTGAANKFMNEIPLADGSAGYELSDTGYIEKLLAKQRGIGAGPGPTYYDDEGNFYHDGIVQRPQDI</sequence>
<dbReference type="AlphaFoldDB" id="A0A2N6MNT6"/>
<proteinExistence type="predicted"/>
<dbReference type="GO" id="GO:0051539">
    <property type="term" value="F:4 iron, 4 sulfur cluster binding"/>
    <property type="evidence" value="ECO:0007669"/>
    <property type="project" value="InterPro"/>
</dbReference>
<dbReference type="EMBL" id="NMQI01000029">
    <property type="protein sequence ID" value="PMB48410.1"/>
    <property type="molecule type" value="Genomic_DNA"/>
</dbReference>
<evidence type="ECO:0000313" key="2">
    <source>
        <dbReference type="Proteomes" id="UP000234966"/>
    </source>
</evidence>
<dbReference type="PIRSF" id="PIRSF011468">
    <property type="entry name" value="PhnJ"/>
    <property type="match status" value="1"/>
</dbReference>
<dbReference type="InterPro" id="IPR010306">
    <property type="entry name" value="PhnJ"/>
</dbReference>